<proteinExistence type="predicted"/>
<dbReference type="RefSeq" id="WP_213412144.1">
    <property type="nucleotide sequence ID" value="NZ_BOVK01000027.1"/>
</dbReference>
<organism evidence="1 2">
    <name type="scientific">Xylanibacillus composti</name>
    <dbReference type="NCBI Taxonomy" id="1572762"/>
    <lineage>
        <taxon>Bacteria</taxon>
        <taxon>Bacillati</taxon>
        <taxon>Bacillota</taxon>
        <taxon>Bacilli</taxon>
        <taxon>Bacillales</taxon>
        <taxon>Paenibacillaceae</taxon>
        <taxon>Xylanibacillus</taxon>
    </lineage>
</organism>
<evidence type="ECO:0000313" key="1">
    <source>
        <dbReference type="EMBL" id="GIQ69339.1"/>
    </source>
</evidence>
<dbReference type="Proteomes" id="UP000677918">
    <property type="component" value="Unassembled WGS sequence"/>
</dbReference>
<sequence length="351" mass="41616">MKARQLPIHPNPGLETECYHNFRLSIIMADPMRTPWCYGHFVNLQIKSKENMMFPFVRFEEHLDVYAGMLREEPLDYGGKGVLAAIRGALDQGHYVMMYFNWSRLPCSNFYRGPDLVHDAIIYGYDDERQQLDLLAFEINGKSYGRTRIAYAVCEKEFAHVAEEHLHANRWFAYYGFPLSRICLEPAAMFTHNWRSLYFSLERGNIQPRGEKDDVFSNGFPVNVYMADYFARTAKSRDIDPREYGIWNIVVTKMLQHKKWMLRRLAYMQDREAGPDRRLLQKSMDLYEQAKQLLMRVRMDSLLFQKTTNSRHLAEISENFHAIYEKEKRAVPLLMEYLVEARLDLRYREGR</sequence>
<keyword evidence="2" id="KW-1185">Reference proteome</keyword>
<protein>
    <submittedName>
        <fullName evidence="1">Uncharacterized protein</fullName>
    </submittedName>
</protein>
<comment type="caution">
    <text evidence="1">The sequence shown here is derived from an EMBL/GenBank/DDBJ whole genome shotgun (WGS) entry which is preliminary data.</text>
</comment>
<accession>A0A8J4H5Q1</accession>
<dbReference type="EMBL" id="BOVK01000027">
    <property type="protein sequence ID" value="GIQ69339.1"/>
    <property type="molecule type" value="Genomic_DNA"/>
</dbReference>
<reference evidence="1" key="1">
    <citation type="submission" date="2021-04" db="EMBL/GenBank/DDBJ databases">
        <title>Draft genome sequence of Xylanibacillus composti strain K13.</title>
        <authorList>
            <person name="Uke A."/>
            <person name="Chhe C."/>
            <person name="Baramee S."/>
            <person name="Kosugi A."/>
        </authorList>
    </citation>
    <scope>NUCLEOTIDE SEQUENCE</scope>
    <source>
        <strain evidence="1">K13</strain>
    </source>
</reference>
<gene>
    <name evidence="1" type="ORF">XYCOK13_21630</name>
</gene>
<evidence type="ECO:0000313" key="2">
    <source>
        <dbReference type="Proteomes" id="UP000677918"/>
    </source>
</evidence>
<name>A0A8J4H5Q1_9BACL</name>
<dbReference type="AlphaFoldDB" id="A0A8J4H5Q1"/>